<sequence length="251" mass="28499">MSFFHAVTGLALLVGLLSRSQWVAAQSPGAAAPAPAAAWAQQQYSQALRVHPLLYSGPEYLDYARRYSTRVGHQFFLSPEKQPGSVLYNHHHFEGLQLAYDIVLDQLVLQHATSPLSLRLINENVESFTLAGHRFIRLVPDSAAAGTLSTGYYEVLVEGPVQLLARRVKQMQKKLNQDKAYTQFFSMDKLFIRKAGVYYPVSKKSSVTRLFADRSKEVQRYVQEHKLRFRKARREADIVELTRYYGSLGPH</sequence>
<accession>A0A7W9WD65</accession>
<name>A0A7W9WD65_9BACT</name>
<feature type="signal peptide" evidence="1">
    <location>
        <begin position="1"/>
        <end position="25"/>
    </location>
</feature>
<keyword evidence="1" id="KW-0732">Signal</keyword>
<comment type="caution">
    <text evidence="2">The sequence shown here is derived from an EMBL/GenBank/DDBJ whole genome shotgun (WGS) entry which is preliminary data.</text>
</comment>
<reference evidence="2 3" key="1">
    <citation type="submission" date="2020-08" db="EMBL/GenBank/DDBJ databases">
        <title>Genomic Encyclopedia of Type Strains, Phase IV (KMG-IV): sequencing the most valuable type-strain genomes for metagenomic binning, comparative biology and taxonomic classification.</title>
        <authorList>
            <person name="Goeker M."/>
        </authorList>
    </citation>
    <scope>NUCLEOTIDE SEQUENCE [LARGE SCALE GENOMIC DNA]</scope>
    <source>
        <strain evidence="2 3">DSM 26718</strain>
    </source>
</reference>
<evidence type="ECO:0000256" key="1">
    <source>
        <dbReference type="SAM" id="SignalP"/>
    </source>
</evidence>
<evidence type="ECO:0000313" key="2">
    <source>
        <dbReference type="EMBL" id="MBB6060230.1"/>
    </source>
</evidence>
<keyword evidence="3" id="KW-1185">Reference proteome</keyword>
<proteinExistence type="predicted"/>
<dbReference type="EMBL" id="JACHGG010000004">
    <property type="protein sequence ID" value="MBB6060230.1"/>
    <property type="molecule type" value="Genomic_DNA"/>
</dbReference>
<dbReference type="RefSeq" id="WP_183404336.1">
    <property type="nucleotide sequence ID" value="NZ_JACHGG010000004.1"/>
</dbReference>
<gene>
    <name evidence="2" type="ORF">HNQ93_003096</name>
</gene>
<dbReference type="AlphaFoldDB" id="A0A7W9WD65"/>
<dbReference type="Proteomes" id="UP000532746">
    <property type="component" value="Unassembled WGS sequence"/>
</dbReference>
<feature type="chain" id="PRO_5031339477" evidence="1">
    <location>
        <begin position="26"/>
        <end position="251"/>
    </location>
</feature>
<evidence type="ECO:0000313" key="3">
    <source>
        <dbReference type="Proteomes" id="UP000532746"/>
    </source>
</evidence>
<organism evidence="2 3">
    <name type="scientific">Hymenobacter luteus</name>
    <dbReference type="NCBI Taxonomy" id="1411122"/>
    <lineage>
        <taxon>Bacteria</taxon>
        <taxon>Pseudomonadati</taxon>
        <taxon>Bacteroidota</taxon>
        <taxon>Cytophagia</taxon>
        <taxon>Cytophagales</taxon>
        <taxon>Hymenobacteraceae</taxon>
        <taxon>Hymenobacter</taxon>
    </lineage>
</organism>
<protein>
    <submittedName>
        <fullName evidence="2">Uncharacterized protein</fullName>
    </submittedName>
</protein>